<dbReference type="OrthoDB" id="9803476at2"/>
<reference evidence="3 4" key="1">
    <citation type="journal article" date="2019" name="Microb. Cell Fact.">
        <title>Exploring novel herbicidin analogues by transcriptional regulator overexpression and MS/MS molecular networking.</title>
        <authorList>
            <person name="Shi Y."/>
            <person name="Gu R."/>
            <person name="Li Y."/>
            <person name="Wang X."/>
            <person name="Ren W."/>
            <person name="Li X."/>
            <person name="Wang L."/>
            <person name="Xie Y."/>
            <person name="Hong B."/>
        </authorList>
    </citation>
    <scope>NUCLEOTIDE SEQUENCE [LARGE SCALE GENOMIC DNA]</scope>
    <source>
        <strain evidence="3 4">US-43</strain>
    </source>
</reference>
<evidence type="ECO:0000256" key="1">
    <source>
        <dbReference type="ARBA" id="ARBA00006817"/>
    </source>
</evidence>
<dbReference type="RefSeq" id="WP_004943641.1">
    <property type="nucleotide sequence ID" value="NZ_JBEOXQ010000028.1"/>
</dbReference>
<comment type="caution">
    <text evidence="3">The sequence shown here is derived from an EMBL/GenBank/DDBJ whole genome shotgun (WGS) entry which is preliminary data.</text>
</comment>
<dbReference type="InterPro" id="IPR023393">
    <property type="entry name" value="START-like_dom_sf"/>
</dbReference>
<protein>
    <recommendedName>
        <fullName evidence="2">Activator of Hsp90 ATPase homologue 1/2-like C-terminal domain-containing protein</fullName>
    </recommendedName>
</protein>
<keyword evidence="4" id="KW-1185">Reference proteome</keyword>
<comment type="similarity">
    <text evidence="1">Belongs to the AHA1 family.</text>
</comment>
<dbReference type="EMBL" id="VOKX01000097">
    <property type="protein sequence ID" value="KAB7837236.1"/>
    <property type="molecule type" value="Genomic_DNA"/>
</dbReference>
<evidence type="ECO:0000313" key="4">
    <source>
        <dbReference type="Proteomes" id="UP000327000"/>
    </source>
</evidence>
<dbReference type="Pfam" id="PF08327">
    <property type="entry name" value="AHSA1"/>
    <property type="match status" value="1"/>
</dbReference>
<accession>A0A5N5W3C8</accession>
<evidence type="ECO:0000259" key="2">
    <source>
        <dbReference type="Pfam" id="PF08327"/>
    </source>
</evidence>
<sequence length="176" mass="20005">MEMPSPYGASETHGDVHTLCYELSLPYPRERVWEAVATPEGLPTWLAAAEPFERREGGAITLRWLNTDPEGNATVAPGRVTAWEPESLAEYTVEIHGRIRFELEKAPASVGGTLLHFTNEMPGTDDQRLDCLAGWHHHFEYLLQALAGRPADWAAWRLDRWRELREEYGKGKRELP</sequence>
<dbReference type="Gene3D" id="3.30.530.20">
    <property type="match status" value="1"/>
</dbReference>
<evidence type="ECO:0000313" key="3">
    <source>
        <dbReference type="EMBL" id="KAB7837236.1"/>
    </source>
</evidence>
<proteinExistence type="inferred from homology"/>
<dbReference type="AlphaFoldDB" id="A0A5N5W3C8"/>
<name>A0A5N5W3C8_STRMB</name>
<dbReference type="SUPFAM" id="SSF55961">
    <property type="entry name" value="Bet v1-like"/>
    <property type="match status" value="1"/>
</dbReference>
<organism evidence="3 4">
    <name type="scientific">Streptomyces mobaraensis</name>
    <name type="common">Streptoverticillium mobaraense</name>
    <dbReference type="NCBI Taxonomy" id="35621"/>
    <lineage>
        <taxon>Bacteria</taxon>
        <taxon>Bacillati</taxon>
        <taxon>Actinomycetota</taxon>
        <taxon>Actinomycetes</taxon>
        <taxon>Kitasatosporales</taxon>
        <taxon>Streptomycetaceae</taxon>
        <taxon>Streptomyces</taxon>
    </lineage>
</organism>
<dbReference type="InterPro" id="IPR013538">
    <property type="entry name" value="ASHA1/2-like_C"/>
</dbReference>
<dbReference type="Proteomes" id="UP000327000">
    <property type="component" value="Unassembled WGS sequence"/>
</dbReference>
<gene>
    <name evidence="3" type="ORF">FRZ00_23640</name>
</gene>
<feature type="domain" description="Activator of Hsp90 ATPase homologue 1/2-like C-terminal" evidence="2">
    <location>
        <begin position="27"/>
        <end position="146"/>
    </location>
</feature>